<feature type="transmembrane region" description="Helical" evidence="1">
    <location>
        <begin position="107"/>
        <end position="131"/>
    </location>
</feature>
<accession>A0A948W3Z8</accession>
<dbReference type="AlphaFoldDB" id="A0A948W3Z8"/>
<dbReference type="EMBL" id="JAHJDP010000072">
    <property type="protein sequence ID" value="MBU2691657.1"/>
    <property type="molecule type" value="Genomic_DNA"/>
</dbReference>
<reference evidence="2" key="1">
    <citation type="submission" date="2021-05" db="EMBL/GenBank/DDBJ databases">
        <title>Energy efficiency and biological interactions define the core microbiome of deep oligotrophic groundwater.</title>
        <authorList>
            <person name="Mehrshad M."/>
            <person name="Lopez-Fernandez M."/>
            <person name="Bell E."/>
            <person name="Bernier-Latmani R."/>
            <person name="Bertilsson S."/>
            <person name="Dopson M."/>
        </authorList>
    </citation>
    <scope>NUCLEOTIDE SEQUENCE</scope>
    <source>
        <strain evidence="2">Modern_marine.mb.64</strain>
    </source>
</reference>
<evidence type="ECO:0000256" key="1">
    <source>
        <dbReference type="SAM" id="Phobius"/>
    </source>
</evidence>
<evidence type="ECO:0008006" key="4">
    <source>
        <dbReference type="Google" id="ProtNLM"/>
    </source>
</evidence>
<keyword evidence="1" id="KW-0472">Membrane</keyword>
<keyword evidence="1" id="KW-0812">Transmembrane</keyword>
<organism evidence="2 3">
    <name type="scientific">Eiseniibacteriota bacterium</name>
    <dbReference type="NCBI Taxonomy" id="2212470"/>
    <lineage>
        <taxon>Bacteria</taxon>
        <taxon>Candidatus Eiseniibacteriota</taxon>
    </lineage>
</organism>
<gene>
    <name evidence="2" type="ORF">KJ970_12090</name>
</gene>
<evidence type="ECO:0000313" key="2">
    <source>
        <dbReference type="EMBL" id="MBU2691657.1"/>
    </source>
</evidence>
<dbReference type="Proteomes" id="UP000777784">
    <property type="component" value="Unassembled WGS sequence"/>
</dbReference>
<keyword evidence="1" id="KW-1133">Transmembrane helix</keyword>
<comment type="caution">
    <text evidence="2">The sequence shown here is derived from an EMBL/GenBank/DDBJ whole genome shotgun (WGS) entry which is preliminary data.</text>
</comment>
<protein>
    <recommendedName>
        <fullName evidence="4">Yip1 domain-containing protein</fullName>
    </recommendedName>
</protein>
<feature type="transmembrane region" description="Helical" evidence="1">
    <location>
        <begin position="201"/>
        <end position="220"/>
    </location>
</feature>
<feature type="transmembrane region" description="Helical" evidence="1">
    <location>
        <begin position="143"/>
        <end position="163"/>
    </location>
</feature>
<name>A0A948W3Z8_UNCEI</name>
<feature type="transmembrane region" description="Helical" evidence="1">
    <location>
        <begin position="45"/>
        <end position="66"/>
    </location>
</feature>
<evidence type="ECO:0000313" key="3">
    <source>
        <dbReference type="Proteomes" id="UP000777784"/>
    </source>
</evidence>
<proteinExistence type="predicted"/>
<feature type="transmembrane region" description="Helical" evidence="1">
    <location>
        <begin position="226"/>
        <end position="247"/>
    </location>
</feature>
<sequence>MEDNTLNPPPTPARMESSGETPGFFQRIINVFVSPSAAFAGRLPATAWILPLILLAALQTFEGHMLRPLTVERMRERISQTDMSQEMREKALEGIEGQSDGGVVSEILGFVGGLVGFFCLGLALPALLYWLGTNFVCGGSARFWGIVSTVGLASLVYVPKSILTLPMKLHQQSLDVYTSLALLPVGEIGSKLRNALNVFDIFDVWYVIVVGIGLALVAKIRPGQGLGIAVTIWAIWALIRIAVAFLVTGTQWGAFIGL</sequence>